<dbReference type="PANTHER" id="PTHR42208">
    <property type="entry name" value="HEAVY METAL TRANSPORTER-RELATED"/>
    <property type="match status" value="1"/>
</dbReference>
<dbReference type="AlphaFoldDB" id="A0A1G7FVX5"/>
<accession>A0A1G7FVX5</accession>
<dbReference type="EMBL" id="FNBK01000001">
    <property type="protein sequence ID" value="SDE80024.1"/>
    <property type="molecule type" value="Genomic_DNA"/>
</dbReference>
<evidence type="ECO:0000259" key="2">
    <source>
        <dbReference type="Pfam" id="PF13386"/>
    </source>
</evidence>
<feature type="transmembrane region" description="Helical" evidence="1">
    <location>
        <begin position="198"/>
        <end position="223"/>
    </location>
</feature>
<evidence type="ECO:0000313" key="3">
    <source>
        <dbReference type="EMBL" id="SDE80024.1"/>
    </source>
</evidence>
<dbReference type="PANTHER" id="PTHR42208:SF1">
    <property type="entry name" value="HEAVY METAL TRANSPORTER"/>
    <property type="match status" value="1"/>
</dbReference>
<name>A0A1G7FVX5_9EURY</name>
<feature type="transmembrane region" description="Helical" evidence="1">
    <location>
        <begin position="110"/>
        <end position="129"/>
    </location>
</feature>
<sequence length="270" mass="27961">MTATLLQLAGVSAVEGNVDLLVFAVIGLLAGAHCLGMCGPLVTLYADRMDAKTGTDRERRLTTFAVRQHLLFNLGRTVSYALVGALAAAAGGLLFASVDGLPAIANPVRIVAGLTVGAVIVATGIRYLLGGTGHLDRFTPAVVTRVFQRVSGWLTAHVDRLVGGPKIVGLGAVHGILPCPILYPAYVYAFALGDPVRAALSLGVLGLGTVPTLFAYGTVLGTLGEGHRRTLHRLLGGTFVVLGYIPLSHGLVLLGVGVPMLPVPFYQPLA</sequence>
<keyword evidence="1" id="KW-0812">Transmembrane</keyword>
<protein>
    <recommendedName>
        <fullName evidence="2">Urease accessory protein UreH-like transmembrane domain-containing protein</fullName>
    </recommendedName>
</protein>
<evidence type="ECO:0000313" key="4">
    <source>
        <dbReference type="Proteomes" id="UP000199076"/>
    </source>
</evidence>
<feature type="domain" description="Urease accessory protein UreH-like transmembrane" evidence="2">
    <location>
        <begin position="23"/>
        <end position="244"/>
    </location>
</feature>
<feature type="transmembrane region" description="Helical" evidence="1">
    <location>
        <begin position="235"/>
        <end position="261"/>
    </location>
</feature>
<proteinExistence type="predicted"/>
<gene>
    <name evidence="3" type="ORF">SAMN05216218_101373</name>
</gene>
<dbReference type="OrthoDB" id="162718at2157"/>
<dbReference type="STRING" id="660518.SAMN05216218_101373"/>
<feature type="transmembrane region" description="Helical" evidence="1">
    <location>
        <begin position="23"/>
        <end position="46"/>
    </location>
</feature>
<dbReference type="Proteomes" id="UP000199076">
    <property type="component" value="Unassembled WGS sequence"/>
</dbReference>
<reference evidence="4" key="1">
    <citation type="submission" date="2016-10" db="EMBL/GenBank/DDBJ databases">
        <authorList>
            <person name="Varghese N."/>
            <person name="Submissions S."/>
        </authorList>
    </citation>
    <scope>NUCLEOTIDE SEQUENCE [LARGE SCALE GENOMIC DNA]</scope>
    <source>
        <strain evidence="4">IBRC-M 10760</strain>
    </source>
</reference>
<keyword evidence="4" id="KW-1185">Reference proteome</keyword>
<evidence type="ECO:0000256" key="1">
    <source>
        <dbReference type="SAM" id="Phobius"/>
    </source>
</evidence>
<dbReference type="RefSeq" id="WP_092687183.1">
    <property type="nucleotide sequence ID" value="NZ_FNBK01000001.1"/>
</dbReference>
<dbReference type="Pfam" id="PF13386">
    <property type="entry name" value="DsbD_2"/>
    <property type="match status" value="1"/>
</dbReference>
<feature type="transmembrane region" description="Helical" evidence="1">
    <location>
        <begin position="77"/>
        <end position="98"/>
    </location>
</feature>
<feature type="transmembrane region" description="Helical" evidence="1">
    <location>
        <begin position="167"/>
        <end position="186"/>
    </location>
</feature>
<organism evidence="3 4">
    <name type="scientific">Halorientalis regularis</name>
    <dbReference type="NCBI Taxonomy" id="660518"/>
    <lineage>
        <taxon>Archaea</taxon>
        <taxon>Methanobacteriati</taxon>
        <taxon>Methanobacteriota</taxon>
        <taxon>Stenosarchaea group</taxon>
        <taxon>Halobacteria</taxon>
        <taxon>Halobacteriales</taxon>
        <taxon>Haloarculaceae</taxon>
        <taxon>Halorientalis</taxon>
    </lineage>
</organism>
<keyword evidence="1" id="KW-1133">Transmembrane helix</keyword>
<keyword evidence="1" id="KW-0472">Membrane</keyword>
<dbReference type="InterPro" id="IPR039447">
    <property type="entry name" value="UreH-like_TM_dom"/>
</dbReference>